<dbReference type="InterPro" id="IPR052406">
    <property type="entry name" value="Chromatin_Remodeling_Comp"/>
</dbReference>
<evidence type="ECO:0000256" key="5">
    <source>
        <dbReference type="SAM" id="MobiDB-lite"/>
    </source>
</evidence>
<comment type="caution">
    <text evidence="7">The sequence shown here is derived from an EMBL/GenBank/DDBJ whole genome shotgun (WGS) entry which is preliminary data.</text>
</comment>
<feature type="compositionally biased region" description="Basic and acidic residues" evidence="5">
    <location>
        <begin position="528"/>
        <end position="538"/>
    </location>
</feature>
<evidence type="ECO:0000256" key="4">
    <source>
        <dbReference type="ARBA" id="ARBA00023242"/>
    </source>
</evidence>
<sequence length="642" mass="71260">MSTFVNTHYRPQYAQSTQQQSTSRLGRTGPTVTDDYERWYTESSHSNRMLLSLRSGIDAEVGWALDRLCRLCDNDQFILSSIPGLADALFEWPEWYALEGHKEKNSMPSVFAADPAASRRRRHALESLFILRNAALNEHNALIISQTGRVAPLISAILQTADVGSDSGVEFALYAIELLHAFSQVLILPAPPSTGTNSLVASLENIAANSSNRTLIVAALLALTDLFGNPANAAHVMPNSPSLQAAIRYLPLFKDPAMVEVCINYLYAHLSHGPSAVAFLHHPEMAAVLKLLVTWLISQQVEEPVTVDIGGTVHTASSSTQTTRDHELTKDELNNLLEKPEPQRCYEWMKTMFVAKADGELTQVDFWNLYKDIFMPYQERFPLLVASDVIKNVNFVFPQAQAMVLQGPSPRFVVRGVDRRRETVTVERFQCHWDRSACTTPPFSSPGSLYDHILEHLKDHESPSSCLWSTCSRGTDSSSSLRSHILTHISNSQPLQKDPSQSDTITLPSEDSPYPIPDPTSRPPPPPRKTEFTYKRPIQDPPHSALTGLLCIRVLFRVSFASEDAAPRVDADHFGFPGVVEEVEGEQVVSSEASRAKEKAGARRGKQAFVGAVKLLESVQIRDDTLMSWIMEMIDASMPATQ</sequence>
<feature type="compositionally biased region" description="Polar residues" evidence="5">
    <location>
        <begin position="489"/>
        <end position="509"/>
    </location>
</feature>
<dbReference type="InterPro" id="IPR003150">
    <property type="entry name" value="DNA-bd_RFX"/>
</dbReference>
<accession>A0ABR3J7C4</accession>
<keyword evidence="3" id="KW-0804">Transcription</keyword>
<dbReference type="PANTHER" id="PTHR22970:SF14">
    <property type="entry name" value="AT-RICH INTERACTIVE DOMAIN-CONTAINING PROTEIN 2"/>
    <property type="match status" value="1"/>
</dbReference>
<keyword evidence="1" id="KW-0156">Chromatin regulator</keyword>
<keyword evidence="2" id="KW-0805">Transcription regulation</keyword>
<feature type="region of interest" description="Disordered" evidence="5">
    <location>
        <begin position="489"/>
        <end position="538"/>
    </location>
</feature>
<feature type="domain" description="RFX-type winged-helix" evidence="6">
    <location>
        <begin position="345"/>
        <end position="421"/>
    </location>
</feature>
<feature type="compositionally biased region" description="Pro residues" evidence="5">
    <location>
        <begin position="514"/>
        <end position="527"/>
    </location>
</feature>
<feature type="region of interest" description="Disordered" evidence="5">
    <location>
        <begin position="1"/>
        <end position="30"/>
    </location>
</feature>
<dbReference type="PROSITE" id="PS51526">
    <property type="entry name" value="RFX_DBD"/>
    <property type="match status" value="1"/>
</dbReference>
<evidence type="ECO:0000313" key="7">
    <source>
        <dbReference type="EMBL" id="KAL0951543.1"/>
    </source>
</evidence>
<evidence type="ECO:0000256" key="1">
    <source>
        <dbReference type="ARBA" id="ARBA00022853"/>
    </source>
</evidence>
<protein>
    <recommendedName>
        <fullName evidence="6">RFX-type winged-helix domain-containing protein</fullName>
    </recommendedName>
</protein>
<organism evidence="7 8">
    <name type="scientific">Hohenbuehelia grisea</name>
    <dbReference type="NCBI Taxonomy" id="104357"/>
    <lineage>
        <taxon>Eukaryota</taxon>
        <taxon>Fungi</taxon>
        <taxon>Dikarya</taxon>
        <taxon>Basidiomycota</taxon>
        <taxon>Agaricomycotina</taxon>
        <taxon>Agaricomycetes</taxon>
        <taxon>Agaricomycetidae</taxon>
        <taxon>Agaricales</taxon>
        <taxon>Pleurotineae</taxon>
        <taxon>Pleurotaceae</taxon>
        <taxon>Hohenbuehelia</taxon>
    </lineage>
</organism>
<dbReference type="Proteomes" id="UP001556367">
    <property type="component" value="Unassembled WGS sequence"/>
</dbReference>
<keyword evidence="8" id="KW-1185">Reference proteome</keyword>
<evidence type="ECO:0000313" key="8">
    <source>
        <dbReference type="Proteomes" id="UP001556367"/>
    </source>
</evidence>
<evidence type="ECO:0000256" key="3">
    <source>
        <dbReference type="ARBA" id="ARBA00023163"/>
    </source>
</evidence>
<name>A0ABR3J7C4_9AGAR</name>
<keyword evidence="4" id="KW-0539">Nucleus</keyword>
<dbReference type="PANTHER" id="PTHR22970">
    <property type="entry name" value="AT-RICH INTERACTIVE DOMAIN-CONTAINING PROTEIN 2"/>
    <property type="match status" value="1"/>
</dbReference>
<dbReference type="EMBL" id="JASNQZ010000011">
    <property type="protein sequence ID" value="KAL0951543.1"/>
    <property type="molecule type" value="Genomic_DNA"/>
</dbReference>
<reference evidence="8" key="1">
    <citation type="submission" date="2024-06" db="EMBL/GenBank/DDBJ databases">
        <title>Multi-omics analyses provide insights into the biosynthesis of the anticancer antibiotic pleurotin in Hohenbuehelia grisea.</title>
        <authorList>
            <person name="Weaver J.A."/>
            <person name="Alberti F."/>
        </authorList>
    </citation>
    <scope>NUCLEOTIDE SEQUENCE [LARGE SCALE GENOMIC DNA]</scope>
    <source>
        <strain evidence="8">T-177</strain>
    </source>
</reference>
<gene>
    <name evidence="7" type="ORF">HGRIS_008227</name>
</gene>
<evidence type="ECO:0000256" key="2">
    <source>
        <dbReference type="ARBA" id="ARBA00023015"/>
    </source>
</evidence>
<proteinExistence type="predicted"/>
<evidence type="ECO:0000259" key="6">
    <source>
        <dbReference type="PROSITE" id="PS51526"/>
    </source>
</evidence>